<dbReference type="InterPro" id="IPR050776">
    <property type="entry name" value="Ank_Repeat/CDKN_Inhibitor"/>
</dbReference>
<dbReference type="PROSITE" id="PS50088">
    <property type="entry name" value="ANK_REPEAT"/>
    <property type="match status" value="5"/>
</dbReference>
<dbReference type="Pfam" id="PF12796">
    <property type="entry name" value="Ank_2"/>
    <property type="match status" value="2"/>
</dbReference>
<dbReference type="SUPFAM" id="SSF48403">
    <property type="entry name" value="Ankyrin repeat"/>
    <property type="match status" value="1"/>
</dbReference>
<dbReference type="Gene3D" id="1.25.40.20">
    <property type="entry name" value="Ankyrin repeat-containing domain"/>
    <property type="match status" value="2"/>
</dbReference>
<dbReference type="PROSITE" id="PS50297">
    <property type="entry name" value="ANK_REP_REGION"/>
    <property type="match status" value="5"/>
</dbReference>
<accession>A0A813J8U4</accession>
<dbReference type="EMBL" id="CAJNNW010022117">
    <property type="protein sequence ID" value="CAE8668867.1"/>
    <property type="molecule type" value="Genomic_DNA"/>
</dbReference>
<feature type="region of interest" description="Disordered" evidence="4">
    <location>
        <begin position="991"/>
        <end position="1017"/>
    </location>
</feature>
<evidence type="ECO:0000256" key="1">
    <source>
        <dbReference type="ARBA" id="ARBA00022737"/>
    </source>
</evidence>
<dbReference type="GO" id="GO:0005634">
    <property type="term" value="C:nucleus"/>
    <property type="evidence" value="ECO:0007669"/>
    <property type="project" value="TreeGrafter"/>
</dbReference>
<proteinExistence type="predicted"/>
<feature type="compositionally biased region" description="Basic and acidic residues" evidence="4">
    <location>
        <begin position="495"/>
        <end position="521"/>
    </location>
</feature>
<dbReference type="Pfam" id="PF00023">
    <property type="entry name" value="Ank"/>
    <property type="match status" value="1"/>
</dbReference>
<evidence type="ECO:0000256" key="3">
    <source>
        <dbReference type="PROSITE-ProRule" id="PRU00023"/>
    </source>
</evidence>
<dbReference type="Proteomes" id="UP000626109">
    <property type="component" value="Unassembled WGS sequence"/>
</dbReference>
<feature type="region of interest" description="Disordered" evidence="4">
    <location>
        <begin position="924"/>
        <end position="979"/>
    </location>
</feature>
<gene>
    <name evidence="6" type="ORF">PGLA2088_LOCUS17047</name>
</gene>
<keyword evidence="2 3" id="KW-0040">ANK repeat</keyword>
<comment type="caution">
    <text evidence="6">The sequence shown here is derived from an EMBL/GenBank/DDBJ whole genome shotgun (WGS) entry which is preliminary data.</text>
</comment>
<feature type="compositionally biased region" description="Acidic residues" evidence="4">
    <location>
        <begin position="395"/>
        <end position="409"/>
    </location>
</feature>
<feature type="repeat" description="ANK" evidence="3">
    <location>
        <begin position="215"/>
        <end position="247"/>
    </location>
</feature>
<protein>
    <submittedName>
        <fullName evidence="6">Uncharacterized protein</fullName>
    </submittedName>
</protein>
<dbReference type="PRINTS" id="PR01415">
    <property type="entry name" value="ANKYRIN"/>
</dbReference>
<keyword evidence="5" id="KW-0472">Membrane</keyword>
<evidence type="ECO:0000256" key="4">
    <source>
        <dbReference type="SAM" id="MobiDB-lite"/>
    </source>
</evidence>
<feature type="repeat" description="ANK" evidence="3">
    <location>
        <begin position="116"/>
        <end position="148"/>
    </location>
</feature>
<name>A0A813J8U4_POLGL</name>
<evidence type="ECO:0000313" key="7">
    <source>
        <dbReference type="Proteomes" id="UP000626109"/>
    </source>
</evidence>
<evidence type="ECO:0000313" key="6">
    <source>
        <dbReference type="EMBL" id="CAE8668867.1"/>
    </source>
</evidence>
<feature type="non-terminal residue" evidence="6">
    <location>
        <position position="1177"/>
    </location>
</feature>
<keyword evidence="1" id="KW-0677">Repeat</keyword>
<feature type="compositionally biased region" description="Acidic residues" evidence="4">
    <location>
        <begin position="529"/>
        <end position="557"/>
    </location>
</feature>
<feature type="compositionally biased region" description="Polar residues" evidence="4">
    <location>
        <begin position="924"/>
        <end position="934"/>
    </location>
</feature>
<keyword evidence="5" id="KW-0812">Transmembrane</keyword>
<feature type="region of interest" description="Disordered" evidence="4">
    <location>
        <begin position="1090"/>
        <end position="1109"/>
    </location>
</feature>
<sequence>ANADAQVVDRNGRTALLLASECGSSQALAVLLKGSSSAALKLALALPNRRGDAPLACAASRGHPQVIELLLKAKADVELKNRFQQMPLQLAARGGHGAAAAALLAGGANPSAVSRDGATALHDVAERGDGKAVELLLSHGADIEAQAAGGRRPLHCAAERGHLAVLQALLRNGAEAAAVTEEGKGPMMLAAARGHLTAVQCLLESGVNVQAADSSGQEALHAAASAGHTQILAMLLAWLADPEATDKAGRTAMHLALAAHQDGAVRVLVLNGARVPPEVEFAPSMMDLVFEVKEGMLRGQLALEPPEEVWQPPEPEREAQEQAGMDEDLHSEISPEHRSEAASSEEALQDEGDGSEKLNEANDGPEKGDEGAKGELNEANEGSEKGDEGAKGDGYSDDGDFDFIEEENGTESCGEGEGKEGNEPVFIREMSSGDLQQQQQQQQHLAVINEAEGRQLEEEDEVRVEVGVEDGVHFSEDEKELAAAFAKKEKELEFAAAEKEAAVEGLAEREQKQARENEPTVERLAVAAAEEEAAEAEVAKDDEEEVEVAVTEEEEAAKEEVAKEERAEEEAPASSEVPSPPVAGPSEQKKMVRPPPLPWGAELRAASAAAIDQGRGSQRGPSSCCSSSRCTSASSGGRPRSIPDSMNSAAGKQVVDDFLRLLGEKVPGGSIARAWLRHVDIKKTGAVKFPAFCKILVQLGFNQDVMQLWHALSGPHRGAVSLGLEAVDPDSAEVLAAMGRWCKENCGGVLQAFSAVDQWSMASGSVAKKPLLEGLRRLNFFSAHDEGEEQELLDNDTHLLPRSEEEFLSDVMSLLDPWDHNSVLAEDFLMLEQDSRLRKRLLSQLERSKKLGAIVAEDFVDLEEPAPDPMSSTTTPAHAARAPSKDRLQPSSVQRHEPPADFARNDASKMLFNLAKMSTQLGGRHWTQSGLNFDSGSRPPRPPPGTQSESRLGSKPRARRPLPKPLGRQEQNPLVTVAESDDGGLILPRLTVGGDKAPDKARGMGGSVSLPELGGANGRRNLRNPAVEAAAAVAAVKEAADAAETTAGLREQRKHKKQVKTLYKKSQLDAGVLPALPSKDVKQVPLWKPQKQLPGQNLPSQKQRKKGPEDMFRHDNAQKLFERFLSKPLLLFLFVWLISILLRAKCQPFGCHCICLFGCHLLLFLFVWLVGRLLILL</sequence>
<feature type="repeat" description="ANK" evidence="3">
    <location>
        <begin position="149"/>
        <end position="181"/>
    </location>
</feature>
<evidence type="ECO:0000256" key="2">
    <source>
        <dbReference type="ARBA" id="ARBA00023043"/>
    </source>
</evidence>
<dbReference type="PANTHER" id="PTHR24201">
    <property type="entry name" value="ANK_REP_REGION DOMAIN-CONTAINING PROTEIN"/>
    <property type="match status" value="1"/>
</dbReference>
<feature type="compositionally biased region" description="Basic and acidic residues" evidence="4">
    <location>
        <begin position="883"/>
        <end position="904"/>
    </location>
</feature>
<dbReference type="PANTHER" id="PTHR24201:SF16">
    <property type="entry name" value="ANKYRIN-1-LIKE-RELATED"/>
    <property type="match status" value="1"/>
</dbReference>
<feature type="region of interest" description="Disordered" evidence="4">
    <location>
        <begin position="303"/>
        <end position="461"/>
    </location>
</feature>
<dbReference type="InterPro" id="IPR002110">
    <property type="entry name" value="Ankyrin_rpt"/>
</dbReference>
<evidence type="ECO:0000256" key="5">
    <source>
        <dbReference type="SAM" id="Phobius"/>
    </source>
</evidence>
<feature type="compositionally biased region" description="Basic and acidic residues" evidence="4">
    <location>
        <begin position="327"/>
        <end position="340"/>
    </location>
</feature>
<dbReference type="AlphaFoldDB" id="A0A813J8U4"/>
<organism evidence="6 7">
    <name type="scientific">Polarella glacialis</name>
    <name type="common">Dinoflagellate</name>
    <dbReference type="NCBI Taxonomy" id="89957"/>
    <lineage>
        <taxon>Eukaryota</taxon>
        <taxon>Sar</taxon>
        <taxon>Alveolata</taxon>
        <taxon>Dinophyceae</taxon>
        <taxon>Suessiales</taxon>
        <taxon>Suessiaceae</taxon>
        <taxon>Polarella</taxon>
    </lineage>
</organism>
<feature type="repeat" description="ANK" evidence="3">
    <location>
        <begin position="50"/>
        <end position="82"/>
    </location>
</feature>
<feature type="repeat" description="ANK" evidence="3">
    <location>
        <begin position="182"/>
        <end position="214"/>
    </location>
</feature>
<feature type="region of interest" description="Disordered" evidence="4">
    <location>
        <begin position="495"/>
        <end position="648"/>
    </location>
</feature>
<feature type="region of interest" description="Disordered" evidence="4">
    <location>
        <begin position="863"/>
        <end position="904"/>
    </location>
</feature>
<keyword evidence="5" id="KW-1133">Transmembrane helix</keyword>
<feature type="transmembrane region" description="Helical" evidence="5">
    <location>
        <begin position="1124"/>
        <end position="1142"/>
    </location>
</feature>
<feature type="compositionally biased region" description="Low complexity" evidence="4">
    <location>
        <begin position="614"/>
        <end position="638"/>
    </location>
</feature>
<feature type="transmembrane region" description="Helical" evidence="5">
    <location>
        <begin position="1154"/>
        <end position="1175"/>
    </location>
</feature>
<dbReference type="InterPro" id="IPR036770">
    <property type="entry name" value="Ankyrin_rpt-contain_sf"/>
</dbReference>
<dbReference type="SMART" id="SM00248">
    <property type="entry name" value="ANK"/>
    <property type="match status" value="8"/>
</dbReference>
<reference evidence="6" key="1">
    <citation type="submission" date="2021-02" db="EMBL/GenBank/DDBJ databases">
        <authorList>
            <person name="Dougan E. K."/>
            <person name="Rhodes N."/>
            <person name="Thang M."/>
            <person name="Chan C."/>
        </authorList>
    </citation>
    <scope>NUCLEOTIDE SEQUENCE</scope>
</reference>
<feature type="compositionally biased region" description="Basic and acidic residues" evidence="4">
    <location>
        <begin position="354"/>
        <end position="391"/>
    </location>
</feature>